<keyword evidence="1" id="KW-0812">Transmembrane</keyword>
<dbReference type="RefSeq" id="WP_267567499.1">
    <property type="nucleotide sequence ID" value="NZ_JAPNTZ010000014.1"/>
</dbReference>
<sequence>MTRLAGFAAALAVTAGAVVMLFALVAPAGSWWDGYVSEAGTAGQPYAIPYRSGLVLLAAGVALLGWALRDLRLVSACLLIAAVLAATSGLVACSDTCPLPPYEPATAADIIHASASVVGMIVLAGAMAAVWFAHPRPALTRLSAVSAILIVPIGAALGLTMLFVGRSDFGALVERLALIVAVFWLVGTGLTIALTPTHRRTSRPLQRPRT</sequence>
<organism evidence="2 3">
    <name type="scientific">Paractinoplanes pyxinae</name>
    <dbReference type="NCBI Taxonomy" id="2997416"/>
    <lineage>
        <taxon>Bacteria</taxon>
        <taxon>Bacillati</taxon>
        <taxon>Actinomycetota</taxon>
        <taxon>Actinomycetes</taxon>
        <taxon>Micromonosporales</taxon>
        <taxon>Micromonosporaceae</taxon>
        <taxon>Paractinoplanes</taxon>
    </lineage>
</organism>
<accession>A0ABT4B943</accession>
<comment type="caution">
    <text evidence="2">The sequence shown here is derived from an EMBL/GenBank/DDBJ whole genome shotgun (WGS) entry which is preliminary data.</text>
</comment>
<feature type="transmembrane region" description="Helical" evidence="1">
    <location>
        <begin position="176"/>
        <end position="197"/>
    </location>
</feature>
<feature type="transmembrane region" description="Helical" evidence="1">
    <location>
        <begin position="144"/>
        <end position="164"/>
    </location>
</feature>
<name>A0ABT4B943_9ACTN</name>
<proteinExistence type="predicted"/>
<evidence type="ECO:0000313" key="3">
    <source>
        <dbReference type="Proteomes" id="UP001151002"/>
    </source>
</evidence>
<reference evidence="2" key="1">
    <citation type="submission" date="2022-11" db="EMBL/GenBank/DDBJ databases">
        <authorList>
            <person name="Somphong A."/>
            <person name="Phongsopitanun W."/>
        </authorList>
    </citation>
    <scope>NUCLEOTIDE SEQUENCE</scope>
    <source>
        <strain evidence="2">Pm04-4</strain>
    </source>
</reference>
<dbReference type="Proteomes" id="UP001151002">
    <property type="component" value="Unassembled WGS sequence"/>
</dbReference>
<feature type="transmembrane region" description="Helical" evidence="1">
    <location>
        <begin position="111"/>
        <end position="132"/>
    </location>
</feature>
<dbReference type="Pfam" id="PF06197">
    <property type="entry name" value="DUF998"/>
    <property type="match status" value="1"/>
</dbReference>
<protein>
    <submittedName>
        <fullName evidence="2">DUF998 domain-containing protein</fullName>
    </submittedName>
</protein>
<dbReference type="InterPro" id="IPR009339">
    <property type="entry name" value="DUF998"/>
</dbReference>
<keyword evidence="3" id="KW-1185">Reference proteome</keyword>
<keyword evidence="1" id="KW-1133">Transmembrane helix</keyword>
<dbReference type="EMBL" id="JAPNTZ010000014">
    <property type="protein sequence ID" value="MCY1143033.1"/>
    <property type="molecule type" value="Genomic_DNA"/>
</dbReference>
<feature type="transmembrane region" description="Helical" evidence="1">
    <location>
        <begin position="73"/>
        <end position="91"/>
    </location>
</feature>
<evidence type="ECO:0000256" key="1">
    <source>
        <dbReference type="SAM" id="Phobius"/>
    </source>
</evidence>
<keyword evidence="1" id="KW-0472">Membrane</keyword>
<evidence type="ECO:0000313" key="2">
    <source>
        <dbReference type="EMBL" id="MCY1143033.1"/>
    </source>
</evidence>
<feature type="transmembrane region" description="Helical" evidence="1">
    <location>
        <begin position="47"/>
        <end position="66"/>
    </location>
</feature>
<gene>
    <name evidence="2" type="ORF">OWR29_33990</name>
</gene>